<protein>
    <submittedName>
        <fullName evidence="2">Glyoxalase</fullName>
    </submittedName>
</protein>
<keyword evidence="3" id="KW-1185">Reference proteome</keyword>
<dbReference type="PROSITE" id="PS51819">
    <property type="entry name" value="VOC"/>
    <property type="match status" value="1"/>
</dbReference>
<dbReference type="PANTHER" id="PTHR35006:SF2">
    <property type="entry name" value="GLYOXALASE FAMILY PROTEIN (AFU_ORTHOLOGUE AFUA_5G14830)"/>
    <property type="match status" value="1"/>
</dbReference>
<dbReference type="Pfam" id="PF00903">
    <property type="entry name" value="Glyoxalase"/>
    <property type="match status" value="1"/>
</dbReference>
<comment type="caution">
    <text evidence="2">The sequence shown here is derived from an EMBL/GenBank/DDBJ whole genome shotgun (WGS) entry which is preliminary data.</text>
</comment>
<dbReference type="Proteomes" id="UP000216947">
    <property type="component" value="Unassembled WGS sequence"/>
</dbReference>
<dbReference type="CDD" id="cd07262">
    <property type="entry name" value="VOC_like"/>
    <property type="match status" value="1"/>
</dbReference>
<dbReference type="InterPro" id="IPR037523">
    <property type="entry name" value="VOC_core"/>
</dbReference>
<dbReference type="InterPro" id="IPR004360">
    <property type="entry name" value="Glyas_Fos-R_dOase_dom"/>
</dbReference>
<sequence>MQLLDHVSITVPDLQAARPFYDAVMVALGAVKVYDRADALGYGERSAAHAPGHSYFSVLQSPAWARDPRRHWCFKAPSRRAVDAFHRAGLAHGGHSEGAPGLRPDYHAHYYAAFLADPAGNRIEAACHLAGS</sequence>
<name>A0A261QZ89_9BORD</name>
<gene>
    <name evidence="2" type="ORF">CAL19_13605</name>
</gene>
<dbReference type="EMBL" id="NEVK01000006">
    <property type="protein sequence ID" value="OZI18095.1"/>
    <property type="molecule type" value="Genomic_DNA"/>
</dbReference>
<dbReference type="AlphaFoldDB" id="A0A261QZ89"/>
<feature type="domain" description="VOC" evidence="1">
    <location>
        <begin position="3"/>
        <end position="128"/>
    </location>
</feature>
<dbReference type="SUPFAM" id="SSF54593">
    <property type="entry name" value="Glyoxalase/Bleomycin resistance protein/Dihydroxybiphenyl dioxygenase"/>
    <property type="match status" value="1"/>
</dbReference>
<dbReference type="OrthoDB" id="9800438at2"/>
<dbReference type="RefSeq" id="WP_026639983.1">
    <property type="nucleotide sequence ID" value="NZ_NEVI01000017.1"/>
</dbReference>
<accession>A0A261QZ89</accession>
<evidence type="ECO:0000259" key="1">
    <source>
        <dbReference type="PROSITE" id="PS51819"/>
    </source>
</evidence>
<evidence type="ECO:0000313" key="2">
    <source>
        <dbReference type="EMBL" id="OZI18095.1"/>
    </source>
</evidence>
<proteinExistence type="predicted"/>
<dbReference type="PANTHER" id="PTHR35006">
    <property type="entry name" value="GLYOXALASE FAMILY PROTEIN (AFU_ORTHOLOGUE AFUA_5G14830)"/>
    <property type="match status" value="1"/>
</dbReference>
<reference evidence="3" key="1">
    <citation type="submission" date="2017-05" db="EMBL/GenBank/DDBJ databases">
        <title>Complete and WGS of Bordetella genogroups.</title>
        <authorList>
            <person name="Spilker T."/>
            <person name="Lipuma J."/>
        </authorList>
    </citation>
    <scope>NUCLEOTIDE SEQUENCE [LARGE SCALE GENOMIC DNA]</scope>
    <source>
        <strain evidence="3">AU18089</strain>
    </source>
</reference>
<dbReference type="InterPro" id="IPR029068">
    <property type="entry name" value="Glyas_Bleomycin-R_OHBP_Dase"/>
</dbReference>
<organism evidence="2 3">
    <name type="scientific">Bordetella genomosp. 7</name>
    <dbReference type="NCBI Taxonomy" id="1416805"/>
    <lineage>
        <taxon>Bacteria</taxon>
        <taxon>Pseudomonadati</taxon>
        <taxon>Pseudomonadota</taxon>
        <taxon>Betaproteobacteria</taxon>
        <taxon>Burkholderiales</taxon>
        <taxon>Alcaligenaceae</taxon>
        <taxon>Bordetella</taxon>
    </lineage>
</organism>
<dbReference type="Gene3D" id="3.10.180.10">
    <property type="entry name" value="2,3-Dihydroxybiphenyl 1,2-Dioxygenase, domain 1"/>
    <property type="match status" value="1"/>
</dbReference>
<evidence type="ECO:0000313" key="3">
    <source>
        <dbReference type="Proteomes" id="UP000216947"/>
    </source>
</evidence>